<name>A0ABT2HY56_9MICO</name>
<gene>
    <name evidence="2" type="primary">mobC</name>
    <name evidence="2" type="ORF">M3D15_06855</name>
</gene>
<feature type="domain" description="Bacterial mobilisation" evidence="1">
    <location>
        <begin position="50"/>
        <end position="72"/>
    </location>
</feature>
<evidence type="ECO:0000313" key="2">
    <source>
        <dbReference type="EMBL" id="MCT2043050.1"/>
    </source>
</evidence>
<dbReference type="InterPro" id="IPR008687">
    <property type="entry name" value="MobC"/>
</dbReference>
<dbReference type="Pfam" id="PF05713">
    <property type="entry name" value="MobC"/>
    <property type="match status" value="1"/>
</dbReference>
<dbReference type="Proteomes" id="UP001525379">
    <property type="component" value="Unassembled WGS sequence"/>
</dbReference>
<protein>
    <submittedName>
        <fullName evidence="2">Plasmid mobilization relaxosome protein MobC</fullName>
    </submittedName>
</protein>
<dbReference type="EMBL" id="JALXSQ010000024">
    <property type="protein sequence ID" value="MCT2043050.1"/>
    <property type="molecule type" value="Genomic_DNA"/>
</dbReference>
<evidence type="ECO:0000259" key="1">
    <source>
        <dbReference type="Pfam" id="PF05713"/>
    </source>
</evidence>
<accession>A0ABT2HY56</accession>
<evidence type="ECO:0000313" key="3">
    <source>
        <dbReference type="Proteomes" id="UP001525379"/>
    </source>
</evidence>
<sequence length="104" mass="11419">MLLAKAAVYGVSVQKLMVESALSSVAEVAADNAATRAEVIANLFNTQRFLASIANNVNQIARATNASGELPLEMRDDLRMSLRRSRDAVRHLEGFIRDFQGVER</sequence>
<comment type="caution">
    <text evidence="2">The sequence shown here is derived from an EMBL/GenBank/DDBJ whole genome shotgun (WGS) entry which is preliminary data.</text>
</comment>
<keyword evidence="3" id="KW-1185">Reference proteome</keyword>
<reference evidence="2 3" key="1">
    <citation type="submission" date="2022-04" db="EMBL/GenBank/DDBJ databases">
        <title>Human microbiome associated bacterial genomes.</title>
        <authorList>
            <person name="Sandstrom S."/>
            <person name="Salamzade R."/>
            <person name="Kalan L.R."/>
        </authorList>
    </citation>
    <scope>NUCLEOTIDE SEQUENCE [LARGE SCALE GENOMIC DNA]</scope>
    <source>
        <strain evidence="3">p3-SID1799</strain>
    </source>
</reference>
<organism evidence="2 3">
    <name type="scientific">Pseudoclavibacter albus</name>
    <dbReference type="NCBI Taxonomy" id="272241"/>
    <lineage>
        <taxon>Bacteria</taxon>
        <taxon>Bacillati</taxon>
        <taxon>Actinomycetota</taxon>
        <taxon>Actinomycetes</taxon>
        <taxon>Micrococcales</taxon>
        <taxon>Microbacteriaceae</taxon>
        <taxon>Pseudoclavibacter</taxon>
    </lineage>
</organism>
<proteinExistence type="predicted"/>